<dbReference type="PANTHER" id="PTHR43798:SF33">
    <property type="entry name" value="HYDROLASE, PUTATIVE (AFU_ORTHOLOGUE AFUA_2G14860)-RELATED"/>
    <property type="match status" value="1"/>
</dbReference>
<dbReference type="InterPro" id="IPR050266">
    <property type="entry name" value="AB_hydrolase_sf"/>
</dbReference>
<reference evidence="4" key="1">
    <citation type="journal article" date="2019" name="Int. J. Syst. Evol. Microbiol.">
        <title>The Global Catalogue of Microorganisms (GCM) 10K type strain sequencing project: providing services to taxonomists for standard genome sequencing and annotation.</title>
        <authorList>
            <consortium name="The Broad Institute Genomics Platform"/>
            <consortium name="The Broad Institute Genome Sequencing Center for Infectious Disease"/>
            <person name="Wu L."/>
            <person name="Ma J."/>
        </authorList>
    </citation>
    <scope>NUCLEOTIDE SEQUENCE [LARGE SCALE GENOMIC DNA]</scope>
    <source>
        <strain evidence="4">JCM 9371</strain>
    </source>
</reference>
<accession>A0ABW2Y4M5</accession>
<keyword evidence="4" id="KW-1185">Reference proteome</keyword>
<gene>
    <name evidence="3" type="ORF">ACFQZM_45580</name>
</gene>
<dbReference type="Pfam" id="PF12697">
    <property type="entry name" value="Abhydrolase_6"/>
    <property type="match status" value="1"/>
</dbReference>
<evidence type="ECO:0000313" key="4">
    <source>
        <dbReference type="Proteomes" id="UP001597063"/>
    </source>
</evidence>
<dbReference type="PANTHER" id="PTHR43798">
    <property type="entry name" value="MONOACYLGLYCEROL LIPASE"/>
    <property type="match status" value="1"/>
</dbReference>
<feature type="domain" description="AB hydrolase-1" evidence="2">
    <location>
        <begin position="44"/>
        <end position="295"/>
    </location>
</feature>
<proteinExistence type="predicted"/>
<evidence type="ECO:0000313" key="3">
    <source>
        <dbReference type="EMBL" id="MFD0691830.1"/>
    </source>
</evidence>
<dbReference type="InterPro" id="IPR000073">
    <property type="entry name" value="AB_hydrolase_1"/>
</dbReference>
<dbReference type="Gene3D" id="3.40.50.1820">
    <property type="entry name" value="alpha/beta hydrolase"/>
    <property type="match status" value="1"/>
</dbReference>
<protein>
    <submittedName>
        <fullName evidence="3">Alpha/beta fold hydrolase</fullName>
    </submittedName>
</protein>
<evidence type="ECO:0000259" key="2">
    <source>
        <dbReference type="Pfam" id="PF12697"/>
    </source>
</evidence>
<feature type="region of interest" description="Disordered" evidence="1">
    <location>
        <begin position="1"/>
        <end position="20"/>
    </location>
</feature>
<organism evidence="3 4">
    <name type="scientific">Actinomadura fibrosa</name>
    <dbReference type="NCBI Taxonomy" id="111802"/>
    <lineage>
        <taxon>Bacteria</taxon>
        <taxon>Bacillati</taxon>
        <taxon>Actinomycetota</taxon>
        <taxon>Actinomycetes</taxon>
        <taxon>Streptosporangiales</taxon>
        <taxon>Thermomonosporaceae</taxon>
        <taxon>Actinomadura</taxon>
    </lineage>
</organism>
<evidence type="ECO:0000256" key="1">
    <source>
        <dbReference type="SAM" id="MobiDB-lite"/>
    </source>
</evidence>
<dbReference type="GO" id="GO:0016787">
    <property type="term" value="F:hydrolase activity"/>
    <property type="evidence" value="ECO:0007669"/>
    <property type="project" value="UniProtKB-KW"/>
</dbReference>
<dbReference type="InterPro" id="IPR029058">
    <property type="entry name" value="AB_hydrolase_fold"/>
</dbReference>
<comment type="caution">
    <text evidence="3">The sequence shown here is derived from an EMBL/GenBank/DDBJ whole genome shotgun (WGS) entry which is preliminary data.</text>
</comment>
<dbReference type="Proteomes" id="UP001597063">
    <property type="component" value="Unassembled WGS sequence"/>
</dbReference>
<dbReference type="EMBL" id="JBHTGP010000033">
    <property type="protein sequence ID" value="MFD0691830.1"/>
    <property type="molecule type" value="Genomic_DNA"/>
</dbReference>
<dbReference type="RefSeq" id="WP_131756029.1">
    <property type="nucleotide sequence ID" value="NZ_CAACUY010000011.1"/>
</dbReference>
<name>A0ABW2Y4M5_9ACTN</name>
<sequence>MTEPETGGPEHAAPAGTAPAGEIVNVGREQVHVVEEGPADGSPVLLSSGLGGAWFDWRPVADLLRDRARVIAFDRPGLGLSPAAHAAPTLRRDADVLAGLAERAGRPVTVVAHSMAAFHAEALARLRPELVHGLVLVDPSYERDPHARVRYAAAVTPAATALGALLGATRLARCVGPAGRRIVLKRTSRREEPVPPAVVRSVYGRGTVLGTVLAEDLAYREMAVDLARLRERRPFPPVPLVVITALGDVEDPGKAREWAADHARLAAISPHGSQVELPDSLHMVQLDRPDAVADAVATVLGHPAGRNGVREGTA</sequence>
<dbReference type="SUPFAM" id="SSF53474">
    <property type="entry name" value="alpha/beta-Hydrolases"/>
    <property type="match status" value="1"/>
</dbReference>
<keyword evidence="3" id="KW-0378">Hydrolase</keyword>